<keyword evidence="3" id="KW-1185">Reference proteome</keyword>
<dbReference type="EMBL" id="PDJK01000002">
    <property type="protein sequence ID" value="PFG49087.1"/>
    <property type="molecule type" value="Genomic_DNA"/>
</dbReference>
<feature type="coiled-coil region" evidence="1">
    <location>
        <begin position="72"/>
        <end position="99"/>
    </location>
</feature>
<evidence type="ECO:0000256" key="1">
    <source>
        <dbReference type="SAM" id="Coils"/>
    </source>
</evidence>
<protein>
    <recommendedName>
        <fullName evidence="4">HicB family toxin-antitoxin system</fullName>
    </recommendedName>
</protein>
<evidence type="ECO:0000313" key="3">
    <source>
        <dbReference type="Proteomes" id="UP000243542"/>
    </source>
</evidence>
<accession>A0A2A9FCD1</accession>
<evidence type="ECO:0008006" key="4">
    <source>
        <dbReference type="Google" id="ProtNLM"/>
    </source>
</evidence>
<proteinExistence type="predicted"/>
<sequence>MKTYQVTVTREGNWWMVHIPEIDGLTQARRLGEAPLMAREYIAASVGADLEDVEVDLRIDAVGEVTGIAGRLKAIEEQRARAKELVDRAAAEASSLAKELAEEIPLRDVGAVLGVSYQRVHQLVHS</sequence>
<name>A0A2A9FCD1_9PSEU</name>
<gene>
    <name evidence="2" type="ORF">ATK36_4212</name>
</gene>
<evidence type="ECO:0000313" key="2">
    <source>
        <dbReference type="EMBL" id="PFG49087.1"/>
    </source>
</evidence>
<dbReference type="RefSeq" id="WP_098513049.1">
    <property type="nucleotide sequence ID" value="NZ_JBIAKZ010000001.1"/>
</dbReference>
<comment type="caution">
    <text evidence="2">The sequence shown here is derived from an EMBL/GenBank/DDBJ whole genome shotgun (WGS) entry which is preliminary data.</text>
</comment>
<reference evidence="2 3" key="1">
    <citation type="submission" date="2017-10" db="EMBL/GenBank/DDBJ databases">
        <title>Sequencing the genomes of 1000 actinobacteria strains.</title>
        <authorList>
            <person name="Klenk H.-P."/>
        </authorList>
    </citation>
    <scope>NUCLEOTIDE SEQUENCE [LARGE SCALE GENOMIC DNA]</scope>
    <source>
        <strain evidence="2 3">DSM 46092</strain>
    </source>
</reference>
<dbReference type="AlphaFoldDB" id="A0A2A9FCD1"/>
<organism evidence="2 3">
    <name type="scientific">Amycolatopsis sulphurea</name>
    <dbReference type="NCBI Taxonomy" id="76022"/>
    <lineage>
        <taxon>Bacteria</taxon>
        <taxon>Bacillati</taxon>
        <taxon>Actinomycetota</taxon>
        <taxon>Actinomycetes</taxon>
        <taxon>Pseudonocardiales</taxon>
        <taxon>Pseudonocardiaceae</taxon>
        <taxon>Amycolatopsis</taxon>
    </lineage>
</organism>
<keyword evidence="1" id="KW-0175">Coiled coil</keyword>
<dbReference type="Proteomes" id="UP000243542">
    <property type="component" value="Unassembled WGS sequence"/>
</dbReference>